<gene>
    <name evidence="3" type="ORF">PS900_04186</name>
</gene>
<dbReference type="GO" id="GO:0006488">
    <property type="term" value="P:dolichol-linked oligosaccharide biosynthetic process"/>
    <property type="evidence" value="ECO:0007669"/>
    <property type="project" value="InterPro"/>
</dbReference>
<evidence type="ECO:0000313" key="4">
    <source>
        <dbReference type="Proteomes" id="UP000325723"/>
    </source>
</evidence>
<evidence type="ECO:0000259" key="2">
    <source>
        <dbReference type="Pfam" id="PF00535"/>
    </source>
</evidence>
<accession>A0A8H2NUZ4</accession>
<dbReference type="Gene3D" id="3.40.50.2000">
    <property type="entry name" value="Glycogen Phosphorylase B"/>
    <property type="match status" value="1"/>
</dbReference>
<protein>
    <recommendedName>
        <fullName evidence="2">Glycosyltransferase 2-like domain-containing protein</fullName>
    </recommendedName>
</protein>
<evidence type="ECO:0000313" key="3">
    <source>
        <dbReference type="EMBL" id="VVP27632.1"/>
    </source>
</evidence>
<sequence>MSGQLKSTRPVVIVPAHNEELTIGLLLTALTGQSWQMDYDIIVSCNGCIDRTAEISRGFPGVICIESSIPSKINAINEAEGITNGHPRIYIDADVTISRNSVLNLIEELLDKSTPLLVAPTPTIKTEHATLLVRCFYDAWMSTRHCMIDGYGGGVYGLNKAARLLFGAFPNVLSDDGFVRGVLPESSIKRVENAISQVIAPDTIKNLLKIKCRSKLGNLQLSRHLPKRKQRKEPTFLQNPGVLKKLIYRIINIYALMLAKRRLKNLQNYKWERDDSSRAFYSDLPKKKFLAIASKGGHWLQLLRLENVWIDNEVFFVSNDPELQHYVEGRNFSSVIDASMDKKIAMLILAAQVLWKVFIIRPDVVISTGAAPGYFGLFWGKLFGAKTVWVDSIANAEELSLAGRKVGKFADVWLTQWPDLERPTGPFYKGDIF</sequence>
<dbReference type="SUPFAM" id="SSF53448">
    <property type="entry name" value="Nucleotide-diphospho-sugar transferases"/>
    <property type="match status" value="1"/>
</dbReference>
<dbReference type="InterPro" id="IPR029044">
    <property type="entry name" value="Nucleotide-diphossugar_trans"/>
</dbReference>
<comment type="caution">
    <text evidence="3">The sequence shown here is derived from an EMBL/GenBank/DDBJ whole genome shotgun (WGS) entry which is preliminary data.</text>
</comment>
<dbReference type="AlphaFoldDB" id="A0A8H2NUZ4"/>
<proteinExistence type="predicted"/>
<dbReference type="EMBL" id="CABVIE010000014">
    <property type="protein sequence ID" value="VVP27632.1"/>
    <property type="molecule type" value="Genomic_DNA"/>
</dbReference>
<feature type="domain" description="Glycosyltransferase 2-like" evidence="2">
    <location>
        <begin position="12"/>
        <end position="113"/>
    </location>
</feature>
<evidence type="ECO:0000256" key="1">
    <source>
        <dbReference type="ARBA" id="ARBA00022519"/>
    </source>
</evidence>
<keyword evidence="1" id="KW-1003">Cell membrane</keyword>
<dbReference type="RefSeq" id="WP_150758818.1">
    <property type="nucleotide sequence ID" value="NZ_CABVIE010000014.1"/>
</dbReference>
<dbReference type="Pfam" id="PF00535">
    <property type="entry name" value="Glycos_transf_2"/>
    <property type="match status" value="1"/>
</dbReference>
<dbReference type="InterPro" id="IPR001173">
    <property type="entry name" value="Glyco_trans_2-like"/>
</dbReference>
<organism evidence="3 4">
    <name type="scientific">Pseudomonas fluorescens</name>
    <dbReference type="NCBI Taxonomy" id="294"/>
    <lineage>
        <taxon>Bacteria</taxon>
        <taxon>Pseudomonadati</taxon>
        <taxon>Pseudomonadota</taxon>
        <taxon>Gammaproteobacteria</taxon>
        <taxon>Pseudomonadales</taxon>
        <taxon>Pseudomonadaceae</taxon>
        <taxon>Pseudomonas</taxon>
    </lineage>
</organism>
<dbReference type="Proteomes" id="UP000325723">
    <property type="component" value="Unassembled WGS sequence"/>
</dbReference>
<keyword evidence="1" id="KW-0997">Cell inner membrane</keyword>
<keyword evidence="1" id="KW-0472">Membrane</keyword>
<reference evidence="3 4" key="1">
    <citation type="submission" date="2019-09" db="EMBL/GenBank/DDBJ databases">
        <authorList>
            <person name="Chandra G."/>
            <person name="Truman W A."/>
        </authorList>
    </citation>
    <scope>NUCLEOTIDE SEQUENCE [LARGE SCALE GENOMIC DNA]</scope>
    <source>
        <strain evidence="3">PS900</strain>
    </source>
</reference>
<name>A0A8H2NUZ4_PSEFL</name>
<dbReference type="Gene3D" id="3.90.550.10">
    <property type="entry name" value="Spore Coat Polysaccharide Biosynthesis Protein SpsA, Chain A"/>
    <property type="match status" value="1"/>
</dbReference>